<feature type="transmembrane region" description="Helical" evidence="6">
    <location>
        <begin position="38"/>
        <end position="65"/>
    </location>
</feature>
<evidence type="ECO:0000256" key="5">
    <source>
        <dbReference type="ARBA" id="ARBA00023136"/>
    </source>
</evidence>
<keyword evidence="3 6" id="KW-0812">Transmembrane</keyword>
<feature type="transmembrane region" description="Helical" evidence="6">
    <location>
        <begin position="72"/>
        <end position="93"/>
    </location>
</feature>
<feature type="transmembrane region" description="Helical" evidence="6">
    <location>
        <begin position="7"/>
        <end position="26"/>
    </location>
</feature>
<evidence type="ECO:0000256" key="3">
    <source>
        <dbReference type="ARBA" id="ARBA00022692"/>
    </source>
</evidence>
<organism evidence="7 8">
    <name type="scientific">Cohnella suwonensis</name>
    <dbReference type="NCBI Taxonomy" id="696072"/>
    <lineage>
        <taxon>Bacteria</taxon>
        <taxon>Bacillati</taxon>
        <taxon>Bacillota</taxon>
        <taxon>Bacilli</taxon>
        <taxon>Bacillales</taxon>
        <taxon>Paenibacillaceae</taxon>
        <taxon>Cohnella</taxon>
    </lineage>
</organism>
<dbReference type="InterPro" id="IPR003740">
    <property type="entry name" value="YitT"/>
</dbReference>
<feature type="transmembrane region" description="Helical" evidence="6">
    <location>
        <begin position="171"/>
        <end position="193"/>
    </location>
</feature>
<sequence length="195" mass="21059">MHLINKIMGIGIGCLLIAMGINFFLMPNKVLDGGFIGLALILNYVLGVKVSIVLLVFSAPVFLYAWFKDKTIFLYSLLGMISLSCFTDLFSSIRPWSRYVTSHPFDASVAAGLCIGVGFGILLRYDASSGGMDLLAKLLAPRMRMNVGILILLMDVLVISLGGLLLPPEKIFLSVATISSGGVATILCTLKIFDF</sequence>
<evidence type="ECO:0000313" key="7">
    <source>
        <dbReference type="EMBL" id="MFC5468769.1"/>
    </source>
</evidence>
<name>A0ABW0LSM4_9BACL</name>
<dbReference type="PANTHER" id="PTHR33545">
    <property type="entry name" value="UPF0750 MEMBRANE PROTEIN YITT-RELATED"/>
    <property type="match status" value="1"/>
</dbReference>
<evidence type="ECO:0000256" key="6">
    <source>
        <dbReference type="SAM" id="Phobius"/>
    </source>
</evidence>
<reference evidence="8" key="1">
    <citation type="journal article" date="2019" name="Int. J. Syst. Evol. Microbiol.">
        <title>The Global Catalogue of Microorganisms (GCM) 10K type strain sequencing project: providing services to taxonomists for standard genome sequencing and annotation.</title>
        <authorList>
            <consortium name="The Broad Institute Genomics Platform"/>
            <consortium name="The Broad Institute Genome Sequencing Center for Infectious Disease"/>
            <person name="Wu L."/>
            <person name="Ma J."/>
        </authorList>
    </citation>
    <scope>NUCLEOTIDE SEQUENCE [LARGE SCALE GENOMIC DNA]</scope>
    <source>
        <strain evidence="8">CCUG 57113</strain>
    </source>
</reference>
<evidence type="ECO:0000313" key="8">
    <source>
        <dbReference type="Proteomes" id="UP001596105"/>
    </source>
</evidence>
<protein>
    <submittedName>
        <fullName evidence="7">YitT family protein</fullName>
    </submittedName>
</protein>
<dbReference type="EMBL" id="JBHSMH010000020">
    <property type="protein sequence ID" value="MFC5468769.1"/>
    <property type="molecule type" value="Genomic_DNA"/>
</dbReference>
<feature type="transmembrane region" description="Helical" evidence="6">
    <location>
        <begin position="105"/>
        <end position="125"/>
    </location>
</feature>
<dbReference type="PANTHER" id="PTHR33545:SF5">
    <property type="entry name" value="UPF0750 MEMBRANE PROTEIN YITT"/>
    <property type="match status" value="1"/>
</dbReference>
<comment type="caution">
    <text evidence="7">The sequence shown here is derived from an EMBL/GenBank/DDBJ whole genome shotgun (WGS) entry which is preliminary data.</text>
</comment>
<comment type="subcellular location">
    <subcellularLocation>
        <location evidence="1">Cell membrane</location>
        <topology evidence="1">Multi-pass membrane protein</topology>
    </subcellularLocation>
</comment>
<evidence type="ECO:0000256" key="2">
    <source>
        <dbReference type="ARBA" id="ARBA00022475"/>
    </source>
</evidence>
<keyword evidence="2" id="KW-1003">Cell membrane</keyword>
<evidence type="ECO:0000256" key="4">
    <source>
        <dbReference type="ARBA" id="ARBA00022989"/>
    </source>
</evidence>
<evidence type="ECO:0000256" key="1">
    <source>
        <dbReference type="ARBA" id="ARBA00004651"/>
    </source>
</evidence>
<dbReference type="Pfam" id="PF02588">
    <property type="entry name" value="YitT_membrane"/>
    <property type="match status" value="1"/>
</dbReference>
<keyword evidence="5 6" id="KW-0472">Membrane</keyword>
<keyword evidence="4 6" id="KW-1133">Transmembrane helix</keyword>
<proteinExistence type="predicted"/>
<dbReference type="RefSeq" id="WP_209750092.1">
    <property type="nucleotide sequence ID" value="NZ_JBHSMH010000020.1"/>
</dbReference>
<dbReference type="InterPro" id="IPR051461">
    <property type="entry name" value="UPF0750_membrane"/>
</dbReference>
<feature type="transmembrane region" description="Helical" evidence="6">
    <location>
        <begin position="146"/>
        <end position="165"/>
    </location>
</feature>
<gene>
    <name evidence="7" type="ORF">ACFPPD_08540</name>
</gene>
<accession>A0ABW0LSM4</accession>
<keyword evidence="8" id="KW-1185">Reference proteome</keyword>
<dbReference type="Proteomes" id="UP001596105">
    <property type="component" value="Unassembled WGS sequence"/>
</dbReference>